<sequence>MALLVREKNREISVCLHNMKDEIIINVKEIEDFRIAKDRDQKCIVLRLKSKFDRTYLYHSEGYPYKENPVRLYKDPTNDLLTDLSCLNIKPETFTKSGELYEIEKFVKKLMMETSQLNKVFKIDPEKKK</sequence>
<comment type="caution">
    <text evidence="1">The sequence shown here is derived from an EMBL/GenBank/DDBJ whole genome shotgun (WGS) entry which is preliminary data.</text>
</comment>
<dbReference type="OrthoDB" id="2378212at2759"/>
<dbReference type="Proteomes" id="UP000266673">
    <property type="component" value="Unassembled WGS sequence"/>
</dbReference>
<gene>
    <name evidence="1" type="ORF">C2G38_2040211</name>
</gene>
<keyword evidence="2" id="KW-1185">Reference proteome</keyword>
<evidence type="ECO:0000313" key="1">
    <source>
        <dbReference type="EMBL" id="RIB14411.1"/>
    </source>
</evidence>
<evidence type="ECO:0000313" key="2">
    <source>
        <dbReference type="Proteomes" id="UP000266673"/>
    </source>
</evidence>
<organism evidence="1 2">
    <name type="scientific">Gigaspora rosea</name>
    <dbReference type="NCBI Taxonomy" id="44941"/>
    <lineage>
        <taxon>Eukaryota</taxon>
        <taxon>Fungi</taxon>
        <taxon>Fungi incertae sedis</taxon>
        <taxon>Mucoromycota</taxon>
        <taxon>Glomeromycotina</taxon>
        <taxon>Glomeromycetes</taxon>
        <taxon>Diversisporales</taxon>
        <taxon>Gigasporaceae</taxon>
        <taxon>Gigaspora</taxon>
    </lineage>
</organism>
<dbReference type="EMBL" id="QKWP01000833">
    <property type="protein sequence ID" value="RIB14411.1"/>
    <property type="molecule type" value="Genomic_DNA"/>
</dbReference>
<name>A0A397UXT2_9GLOM</name>
<proteinExistence type="predicted"/>
<dbReference type="AlphaFoldDB" id="A0A397UXT2"/>
<protein>
    <submittedName>
        <fullName evidence="1">Uncharacterized protein</fullName>
    </submittedName>
</protein>
<reference evidence="1 2" key="1">
    <citation type="submission" date="2018-06" db="EMBL/GenBank/DDBJ databases">
        <title>Comparative genomics reveals the genomic features of Rhizophagus irregularis, R. cerebriforme, R. diaphanum and Gigaspora rosea, and their symbiotic lifestyle signature.</title>
        <authorList>
            <person name="Morin E."/>
            <person name="San Clemente H."/>
            <person name="Chen E.C.H."/>
            <person name="De La Providencia I."/>
            <person name="Hainaut M."/>
            <person name="Kuo A."/>
            <person name="Kohler A."/>
            <person name="Murat C."/>
            <person name="Tang N."/>
            <person name="Roy S."/>
            <person name="Loubradou J."/>
            <person name="Henrissat B."/>
            <person name="Grigoriev I.V."/>
            <person name="Corradi N."/>
            <person name="Roux C."/>
            <person name="Martin F.M."/>
        </authorList>
    </citation>
    <scope>NUCLEOTIDE SEQUENCE [LARGE SCALE GENOMIC DNA]</scope>
    <source>
        <strain evidence="1 2">DAOM 194757</strain>
    </source>
</reference>
<accession>A0A397UXT2</accession>